<keyword evidence="4" id="KW-0472">Membrane</keyword>
<dbReference type="PANTHER" id="PTHR47537:SF2">
    <property type="entry name" value="CUBILIN"/>
    <property type="match status" value="1"/>
</dbReference>
<dbReference type="PANTHER" id="PTHR47537">
    <property type="entry name" value="CUBILIN"/>
    <property type="match status" value="1"/>
</dbReference>
<protein>
    <submittedName>
        <fullName evidence="7">CUB domain-containing protein</fullName>
    </submittedName>
</protein>
<proteinExistence type="predicted"/>
<dbReference type="Pfam" id="PF00431">
    <property type="entry name" value="CUB"/>
    <property type="match status" value="2"/>
</dbReference>
<dbReference type="GO" id="GO:0005886">
    <property type="term" value="C:plasma membrane"/>
    <property type="evidence" value="ECO:0007669"/>
    <property type="project" value="TreeGrafter"/>
</dbReference>
<keyword evidence="6" id="KW-1185">Reference proteome</keyword>
<dbReference type="AlphaFoldDB" id="A0A5S6QD45"/>
<dbReference type="InterPro" id="IPR035914">
    <property type="entry name" value="Sperma_CUB_dom_sf"/>
</dbReference>
<dbReference type="CDD" id="cd00112">
    <property type="entry name" value="LDLa"/>
    <property type="match status" value="1"/>
</dbReference>
<feature type="region of interest" description="Disordered" evidence="3">
    <location>
        <begin position="897"/>
        <end position="968"/>
    </location>
</feature>
<dbReference type="STRING" id="70415.A0A5S6QD45"/>
<reference evidence="7" key="1">
    <citation type="submission" date="2019-12" db="UniProtKB">
        <authorList>
            <consortium name="WormBaseParasite"/>
        </authorList>
    </citation>
    <scope>IDENTIFICATION</scope>
</reference>
<dbReference type="Proteomes" id="UP000046395">
    <property type="component" value="Unassembled WGS sequence"/>
</dbReference>
<dbReference type="SMART" id="SM00042">
    <property type="entry name" value="CUB"/>
    <property type="match status" value="2"/>
</dbReference>
<evidence type="ECO:0000256" key="4">
    <source>
        <dbReference type="SAM" id="Phobius"/>
    </source>
</evidence>
<dbReference type="SUPFAM" id="SSF49854">
    <property type="entry name" value="Spermadhesin, CUB domain"/>
    <property type="match status" value="2"/>
</dbReference>
<evidence type="ECO:0000256" key="2">
    <source>
        <dbReference type="PROSITE-ProRule" id="PRU00059"/>
    </source>
</evidence>
<feature type="disulfide bond" evidence="2">
    <location>
        <begin position="553"/>
        <end position="580"/>
    </location>
</feature>
<keyword evidence="4" id="KW-0812">Transmembrane</keyword>
<dbReference type="Gene3D" id="2.60.120.290">
    <property type="entry name" value="Spermadhesin, CUB domain"/>
    <property type="match status" value="2"/>
</dbReference>
<keyword evidence="1 2" id="KW-1015">Disulfide bond</keyword>
<sequence>MSRVRLTNLRIDRSSILGHNCAINEAIKRIISARRQNGQPVGWAPDFGSPTQSAGIIPLRRWQSRSQISPGTADKFTKGNKPGLVVLATRIGASPAGHPADQSIAQRAPIGLLKAVPLSPCRWSWPSCSAASVGPDLCKRHFRGLHACGSNLAASARRIDQCRFPEAVVPQALPLQLKTNVAACRLEIPNAEGGRFRATDLNQPAHSSIVEAKGGNCDRAKFGIPATDCAPSVFSTVASAGYSTGGPLPTRLGAKIWRGAPSGGEPSLGRGRWRSMGPYGYLNDWRLDRATEVGLLWRFDQAGLDGRVKHSEIFFPIGSSCAADMTMELSIGFLPTARGHAKRCQEEQGGRPVVVAAARCCIVAIMAVRLHVGCPPSLKLAAPLLHLLLCLLAADYSFSQFVNTTGRTKDCVYTYNGNVAANGTFATPGYPNSYPADTRCRFRFRGRPDQVVWIVWSDFHLEGPLPYQRCLHDYVEVIVIDRQNVQHISGRYCGSRKPPDFRTMQQSVDVIFQSSFSKHFQGFSGIYMFINEREVQPPISRYPGKSNPHSIGCGGFAQGTYGGVIKSPEYPQNYPADVECNWIIRVRSDKQIFIKILDLQLTPGFQCEDAQLDVFDGYAHYNPGEEGSLSQSQRVRFCGEEKYYREEGDKSYMSDRNRIHVRFKTTKAAPEQMKYKRQEFGSAIGFYLVWTEVSIDSNCASFYCRGGEYCIDEGKSICAERKRYCIDNSLVCDGIPNCAEFDNSDEENCYSKELMVSGICVLVLLILVILTVVHWQRWRSRKQLDALNAAWKSANAAANSQEGVSKTKLLQDAVGMSELPTCRKSSDAIFTWEIHNHVKPAEKIPTVAYSARRQSVTVPLSDIMSSLRAAPNVNIPTSKSWSTGCADDNVWQQRRDPVEGLTPSTQPLVSSLNHGSQASASAEHPPSQMLNGQRIGTAEPEPSTSAAELPKVSLSERPNSVTSVDVGKSRKLPKRILKTSQATLTFDKPAETCQLASSQATSERLASDGFRPDAALSSAELNLKSTRRKAAKQKVEFSDIVTVRIRPSDNSDEEDSPANGISLPESGQSYGSSALKPTVV</sequence>
<feature type="compositionally biased region" description="Polar residues" evidence="3">
    <location>
        <begin position="902"/>
        <end position="920"/>
    </location>
</feature>
<evidence type="ECO:0000256" key="3">
    <source>
        <dbReference type="SAM" id="MobiDB-lite"/>
    </source>
</evidence>
<comment type="caution">
    <text evidence="2">Lacks conserved residue(s) required for the propagation of feature annotation.</text>
</comment>
<evidence type="ECO:0000259" key="5">
    <source>
        <dbReference type="PROSITE" id="PS01180"/>
    </source>
</evidence>
<evidence type="ECO:0000313" key="7">
    <source>
        <dbReference type="WBParaSite" id="TMUE_1000005099.1"/>
    </source>
</evidence>
<dbReference type="WBParaSite" id="TMUE_1000005099.1">
    <property type="protein sequence ID" value="TMUE_1000005099.1"/>
    <property type="gene ID" value="WBGene00302558"/>
</dbReference>
<dbReference type="InterPro" id="IPR002172">
    <property type="entry name" value="LDrepeatLR_classA_rpt"/>
</dbReference>
<evidence type="ECO:0000256" key="1">
    <source>
        <dbReference type="ARBA" id="ARBA00023157"/>
    </source>
</evidence>
<dbReference type="CDD" id="cd00041">
    <property type="entry name" value="CUB"/>
    <property type="match status" value="2"/>
</dbReference>
<dbReference type="InterPro" id="IPR053207">
    <property type="entry name" value="Non-NMDA_GluR_Accessory"/>
</dbReference>
<name>A0A5S6QD45_TRIMR</name>
<accession>A0A5S6QD45</accession>
<feature type="region of interest" description="Disordered" evidence="3">
    <location>
        <begin position="1044"/>
        <end position="1080"/>
    </location>
</feature>
<keyword evidence="4" id="KW-1133">Transmembrane helix</keyword>
<evidence type="ECO:0000313" key="6">
    <source>
        <dbReference type="Proteomes" id="UP000046395"/>
    </source>
</evidence>
<dbReference type="InterPro" id="IPR000859">
    <property type="entry name" value="CUB_dom"/>
</dbReference>
<feature type="domain" description="CUB" evidence="5">
    <location>
        <begin position="411"/>
        <end position="530"/>
    </location>
</feature>
<organism evidence="6 7">
    <name type="scientific">Trichuris muris</name>
    <name type="common">Mouse whipworm</name>
    <dbReference type="NCBI Taxonomy" id="70415"/>
    <lineage>
        <taxon>Eukaryota</taxon>
        <taxon>Metazoa</taxon>
        <taxon>Ecdysozoa</taxon>
        <taxon>Nematoda</taxon>
        <taxon>Enoplea</taxon>
        <taxon>Dorylaimia</taxon>
        <taxon>Trichinellida</taxon>
        <taxon>Trichuridae</taxon>
        <taxon>Trichuris</taxon>
    </lineage>
</organism>
<dbReference type="PROSITE" id="PS01180">
    <property type="entry name" value="CUB"/>
    <property type="match status" value="2"/>
</dbReference>
<feature type="transmembrane region" description="Helical" evidence="4">
    <location>
        <begin position="754"/>
        <end position="773"/>
    </location>
</feature>
<feature type="domain" description="CUB" evidence="5">
    <location>
        <begin position="553"/>
        <end position="693"/>
    </location>
</feature>